<feature type="signal peptide" evidence="2">
    <location>
        <begin position="1"/>
        <end position="21"/>
    </location>
</feature>
<dbReference type="Pfam" id="PF15002">
    <property type="entry name" value="ERK-JNK_inhib"/>
    <property type="match status" value="1"/>
</dbReference>
<evidence type="ECO:0000256" key="2">
    <source>
        <dbReference type="SAM" id="SignalP"/>
    </source>
</evidence>
<dbReference type="PANTHER" id="PTHR14735:SF1">
    <property type="entry name" value="COILED-COIL DOMAIN-CONTAINING PROTEIN 134"/>
    <property type="match status" value="1"/>
</dbReference>
<dbReference type="EMBL" id="GIFK01001556">
    <property type="protein sequence ID" value="NBJ59259.1"/>
    <property type="molecule type" value="Transcribed_RNA"/>
</dbReference>
<dbReference type="AlphaFoldDB" id="A0A6B2E7K3"/>
<dbReference type="InterPro" id="IPR026321">
    <property type="entry name" value="CC134"/>
</dbReference>
<feature type="compositionally biased region" description="Basic and acidic residues" evidence="1">
    <location>
        <begin position="182"/>
        <end position="193"/>
    </location>
</feature>
<organism evidence="3">
    <name type="scientific">Phlebotomus kandelakii</name>
    <dbReference type="NCBI Taxonomy" id="1109342"/>
    <lineage>
        <taxon>Eukaryota</taxon>
        <taxon>Metazoa</taxon>
        <taxon>Ecdysozoa</taxon>
        <taxon>Arthropoda</taxon>
        <taxon>Hexapoda</taxon>
        <taxon>Insecta</taxon>
        <taxon>Pterygota</taxon>
        <taxon>Neoptera</taxon>
        <taxon>Endopterygota</taxon>
        <taxon>Diptera</taxon>
        <taxon>Nematocera</taxon>
        <taxon>Psychodoidea</taxon>
        <taxon>Psychodidae</taxon>
        <taxon>Phlebotomus</taxon>
        <taxon>Larroussius</taxon>
    </lineage>
</organism>
<protein>
    <submittedName>
        <fullName evidence="3">Putative erk and jnk pathways</fullName>
    </submittedName>
</protein>
<feature type="region of interest" description="Disordered" evidence="1">
    <location>
        <begin position="171"/>
        <end position="218"/>
    </location>
</feature>
<evidence type="ECO:0000313" key="3">
    <source>
        <dbReference type="EMBL" id="NBJ59259.1"/>
    </source>
</evidence>
<reference evidence="3" key="1">
    <citation type="submission" date="2019-10" db="EMBL/GenBank/DDBJ databases">
        <title>Short sand fly seasons in Tbilisi, Georgia, hinder development of host immunity to saliva of the visceral leishmaniasis vector Phlebotomus kandelakii.</title>
        <authorList>
            <person name="Oliveira F."/>
            <person name="Giorgobiani E."/>
            <person name="Guimaraes-Costa A.B."/>
            <person name="Abdeladhim M."/>
            <person name="Oristian J."/>
            <person name="Tskhvaradze L."/>
            <person name="Tsertsvadze N."/>
            <person name="Zakalashvili M."/>
            <person name="Valenzuela J.G."/>
            <person name="Kamhawi S."/>
        </authorList>
    </citation>
    <scope>NUCLEOTIDE SEQUENCE</scope>
    <source>
        <strain evidence="3">Wild-capture in Tbilisi</strain>
        <tissue evidence="3">Salivary glands</tissue>
    </source>
</reference>
<evidence type="ECO:0000256" key="1">
    <source>
        <dbReference type="SAM" id="MobiDB-lite"/>
    </source>
</evidence>
<proteinExistence type="predicted"/>
<keyword evidence="2" id="KW-0732">Signal</keyword>
<sequence>MGLLGIVQIFVFFCALTSASGAEEEASVNITPKIYSNIFVRKREEHRLVRTHLRITDNYEKQFTLLKMAYEKILQVIRESRKVLKEEPLGKKLPANQTEMEALFLLLENTCLFGDLVLHMPDISYRVLEKTPKWREVIDWAWKVTVRHELVIDERTMEMLKLFNQEINPDERSDNFVNPYRQEGDQTSPEKTKPTKKIRKKLKRGPQLTGGQRSYEDL</sequence>
<accession>A0A6B2E7K3</accession>
<dbReference type="PANTHER" id="PTHR14735">
    <property type="entry name" value="COILED-COIL DOMAIN-CONTAINING PROTEIN 134"/>
    <property type="match status" value="1"/>
</dbReference>
<feature type="compositionally biased region" description="Basic residues" evidence="1">
    <location>
        <begin position="194"/>
        <end position="204"/>
    </location>
</feature>
<name>A0A6B2E7K3_9DIPT</name>
<feature type="chain" id="PRO_5025678161" evidence="2">
    <location>
        <begin position="22"/>
        <end position="218"/>
    </location>
</feature>